<proteinExistence type="predicted"/>
<reference evidence="2" key="1">
    <citation type="submission" date="2024-04" db="EMBL/GenBank/DDBJ databases">
        <authorList>
            <consortium name="Molecular Ecology Group"/>
        </authorList>
    </citation>
    <scope>NUCLEOTIDE SEQUENCE</scope>
</reference>
<feature type="region of interest" description="Disordered" evidence="1">
    <location>
        <begin position="27"/>
        <end position="70"/>
    </location>
</feature>
<dbReference type="EMBL" id="OZ034830">
    <property type="protein sequence ID" value="CAL1687285.1"/>
    <property type="molecule type" value="Genomic_DNA"/>
</dbReference>
<keyword evidence="3" id="KW-1185">Reference proteome</keyword>
<evidence type="ECO:0000256" key="1">
    <source>
        <dbReference type="SAM" id="MobiDB-lite"/>
    </source>
</evidence>
<sequence>MRAERTATHEQITVVFAKTRVRPMTGNDVAYTKDDASGSSRWSPGAEAKPMTGASKQAGRQRADVTKKEQ</sequence>
<evidence type="ECO:0000313" key="3">
    <source>
        <dbReference type="Proteomes" id="UP001497644"/>
    </source>
</evidence>
<accession>A0AAV2P821</accession>
<feature type="compositionally biased region" description="Basic and acidic residues" evidence="1">
    <location>
        <begin position="61"/>
        <end position="70"/>
    </location>
</feature>
<dbReference type="Proteomes" id="UP001497644">
    <property type="component" value="Chromosome 7"/>
</dbReference>
<protein>
    <submittedName>
        <fullName evidence="2">Uncharacterized protein</fullName>
    </submittedName>
</protein>
<dbReference type="AlphaFoldDB" id="A0AAV2P821"/>
<evidence type="ECO:0000313" key="2">
    <source>
        <dbReference type="EMBL" id="CAL1687285.1"/>
    </source>
</evidence>
<gene>
    <name evidence="2" type="ORF">LPLAT_LOCUS12516</name>
</gene>
<name>A0AAV2P821_9HYME</name>
<organism evidence="2 3">
    <name type="scientific">Lasius platythorax</name>
    <dbReference type="NCBI Taxonomy" id="488582"/>
    <lineage>
        <taxon>Eukaryota</taxon>
        <taxon>Metazoa</taxon>
        <taxon>Ecdysozoa</taxon>
        <taxon>Arthropoda</taxon>
        <taxon>Hexapoda</taxon>
        <taxon>Insecta</taxon>
        <taxon>Pterygota</taxon>
        <taxon>Neoptera</taxon>
        <taxon>Endopterygota</taxon>
        <taxon>Hymenoptera</taxon>
        <taxon>Apocrita</taxon>
        <taxon>Aculeata</taxon>
        <taxon>Formicoidea</taxon>
        <taxon>Formicidae</taxon>
        <taxon>Formicinae</taxon>
        <taxon>Lasius</taxon>
        <taxon>Lasius</taxon>
    </lineage>
</organism>